<dbReference type="Pfam" id="PF01510">
    <property type="entry name" value="Amidase_2"/>
    <property type="match status" value="1"/>
</dbReference>
<name>A0ABX8C9N3_9ACTN</name>
<sequence length="274" mass="29270">MTNTHGSGPDRRSILRAATIASATAALGAVVATSAFARSADTSAAVQAAQPYLYWRGAWGARPPSSPIQVLAAAPRYIVVHHTATPNSTDYSLDHALNLSRSIQNHHMDTNGWSDTGQQLTISRGGHVMEGRDRTPEAIAAGDHVVGAHVANNNNTCIGIENEGLYTSVGPTVALTDALVQTLAWLCGAYRLNPHSAILGHRDFNATACPGDVLYSRLPELRDRAAQTMRTLGIAIAARREPGEDGPTYPPVPDDEPDREFYHGPARGPHDFSR</sequence>
<dbReference type="CDD" id="cd06583">
    <property type="entry name" value="PGRP"/>
    <property type="match status" value="1"/>
</dbReference>
<evidence type="ECO:0000313" key="6">
    <source>
        <dbReference type="EMBL" id="QUX31125.1"/>
    </source>
</evidence>
<evidence type="ECO:0000256" key="1">
    <source>
        <dbReference type="ARBA" id="ARBA00007553"/>
    </source>
</evidence>
<dbReference type="PROSITE" id="PS51318">
    <property type="entry name" value="TAT"/>
    <property type="match status" value="1"/>
</dbReference>
<evidence type="ECO:0000256" key="3">
    <source>
        <dbReference type="SAM" id="SignalP"/>
    </source>
</evidence>
<dbReference type="InterPro" id="IPR036505">
    <property type="entry name" value="Amidase/PGRP_sf"/>
</dbReference>
<dbReference type="RefSeq" id="WP_212643819.1">
    <property type="nucleotide sequence ID" value="NZ_CP074132.1"/>
</dbReference>
<dbReference type="SMART" id="SM00644">
    <property type="entry name" value="Ami_2"/>
    <property type="match status" value="1"/>
</dbReference>
<dbReference type="Gene3D" id="3.40.80.10">
    <property type="entry name" value="Peptidoglycan recognition protein-like"/>
    <property type="match status" value="1"/>
</dbReference>
<dbReference type="InterPro" id="IPR006619">
    <property type="entry name" value="PGRP_domain_met/bac"/>
</dbReference>
<dbReference type="EMBL" id="CP074132">
    <property type="protein sequence ID" value="QUX31125.1"/>
    <property type="molecule type" value="Genomic_DNA"/>
</dbReference>
<feature type="signal peptide" evidence="3">
    <location>
        <begin position="1"/>
        <end position="37"/>
    </location>
</feature>
<evidence type="ECO:0000259" key="4">
    <source>
        <dbReference type="SMART" id="SM00644"/>
    </source>
</evidence>
<dbReference type="PANTHER" id="PTHR11022:SF41">
    <property type="entry name" value="PEPTIDOGLYCAN-RECOGNITION PROTEIN LC-RELATED"/>
    <property type="match status" value="1"/>
</dbReference>
<gene>
    <name evidence="6" type="ORF">KGD83_11900</name>
</gene>
<evidence type="ECO:0000256" key="2">
    <source>
        <dbReference type="SAM" id="MobiDB-lite"/>
    </source>
</evidence>
<organism evidence="6 7">
    <name type="scientific">Nocardiopsis akebiae</name>
    <dbReference type="NCBI Taxonomy" id="2831968"/>
    <lineage>
        <taxon>Bacteria</taxon>
        <taxon>Bacillati</taxon>
        <taxon>Actinomycetota</taxon>
        <taxon>Actinomycetes</taxon>
        <taxon>Streptosporangiales</taxon>
        <taxon>Nocardiopsidaceae</taxon>
        <taxon>Nocardiopsis</taxon>
    </lineage>
</organism>
<feature type="chain" id="PRO_5046995602" evidence="3">
    <location>
        <begin position="38"/>
        <end position="274"/>
    </location>
</feature>
<evidence type="ECO:0000313" key="7">
    <source>
        <dbReference type="Proteomes" id="UP000678016"/>
    </source>
</evidence>
<keyword evidence="3" id="KW-0732">Signal</keyword>
<dbReference type="SMART" id="SM00701">
    <property type="entry name" value="PGRP"/>
    <property type="match status" value="1"/>
</dbReference>
<dbReference type="InterPro" id="IPR015510">
    <property type="entry name" value="PGRP"/>
</dbReference>
<reference evidence="7" key="1">
    <citation type="submission" date="2021-05" db="EMBL/GenBank/DDBJ databases">
        <title>Direct Submission.</title>
        <authorList>
            <person name="Li K."/>
            <person name="Gao J."/>
        </authorList>
    </citation>
    <scope>NUCLEOTIDE SEQUENCE [LARGE SCALE GENOMIC DNA]</scope>
    <source>
        <strain evidence="7">HDS12</strain>
    </source>
</reference>
<evidence type="ECO:0000259" key="5">
    <source>
        <dbReference type="SMART" id="SM00701"/>
    </source>
</evidence>
<feature type="domain" description="Peptidoglycan recognition protein family" evidence="5">
    <location>
        <begin position="51"/>
        <end position="205"/>
    </location>
</feature>
<dbReference type="Proteomes" id="UP000678016">
    <property type="component" value="Chromosome"/>
</dbReference>
<protein>
    <submittedName>
        <fullName evidence="6">N-acetylmuramoyl-L-alanine amidase</fullName>
    </submittedName>
</protein>
<dbReference type="SUPFAM" id="SSF55846">
    <property type="entry name" value="N-acetylmuramoyl-L-alanine amidase-like"/>
    <property type="match status" value="1"/>
</dbReference>
<proteinExistence type="inferred from homology"/>
<accession>A0ABX8C9N3</accession>
<comment type="similarity">
    <text evidence="1">Belongs to the N-acetylmuramoyl-L-alanine amidase 2 family.</text>
</comment>
<keyword evidence="7" id="KW-1185">Reference proteome</keyword>
<dbReference type="PANTHER" id="PTHR11022">
    <property type="entry name" value="PEPTIDOGLYCAN RECOGNITION PROTEIN"/>
    <property type="match status" value="1"/>
</dbReference>
<dbReference type="InterPro" id="IPR002502">
    <property type="entry name" value="Amidase_domain"/>
</dbReference>
<dbReference type="InterPro" id="IPR006311">
    <property type="entry name" value="TAT_signal"/>
</dbReference>
<feature type="region of interest" description="Disordered" evidence="2">
    <location>
        <begin position="238"/>
        <end position="274"/>
    </location>
</feature>
<feature type="domain" description="N-acetylmuramoyl-L-alanine amidase" evidence="4">
    <location>
        <begin position="65"/>
        <end position="211"/>
    </location>
</feature>